<proteinExistence type="inferred from homology"/>
<dbReference type="SUPFAM" id="SSF51905">
    <property type="entry name" value="FAD/NAD(P)-binding domain"/>
    <property type="match status" value="1"/>
</dbReference>
<dbReference type="Pfam" id="PF07992">
    <property type="entry name" value="Pyr_redox_2"/>
    <property type="match status" value="1"/>
</dbReference>
<comment type="caution">
    <text evidence="8">The sequence shown here is derived from an EMBL/GenBank/DDBJ whole genome shotgun (WGS) entry which is preliminary data.</text>
</comment>
<dbReference type="Proteomes" id="UP001550044">
    <property type="component" value="Unassembled WGS sequence"/>
</dbReference>
<dbReference type="GO" id="GO:0016491">
    <property type="term" value="F:oxidoreductase activity"/>
    <property type="evidence" value="ECO:0007669"/>
    <property type="project" value="UniProtKB-KW"/>
</dbReference>
<reference evidence="8 9" key="1">
    <citation type="submission" date="2024-06" db="EMBL/GenBank/DDBJ databases">
        <title>The Natural Products Discovery Center: Release of the First 8490 Sequenced Strains for Exploring Actinobacteria Biosynthetic Diversity.</title>
        <authorList>
            <person name="Kalkreuter E."/>
            <person name="Kautsar S.A."/>
            <person name="Yang D."/>
            <person name="Bader C.D."/>
            <person name="Teijaro C.N."/>
            <person name="Fluegel L."/>
            <person name="Davis C.M."/>
            <person name="Simpson J.R."/>
            <person name="Lauterbach L."/>
            <person name="Steele A.D."/>
            <person name="Gui C."/>
            <person name="Meng S."/>
            <person name="Li G."/>
            <person name="Viehrig K."/>
            <person name="Ye F."/>
            <person name="Su P."/>
            <person name="Kiefer A.F."/>
            <person name="Nichols A."/>
            <person name="Cepeda A.J."/>
            <person name="Yan W."/>
            <person name="Fan B."/>
            <person name="Jiang Y."/>
            <person name="Adhikari A."/>
            <person name="Zheng C.-J."/>
            <person name="Schuster L."/>
            <person name="Cowan T.M."/>
            <person name="Smanski M.J."/>
            <person name="Chevrette M.G."/>
            <person name="De Carvalho L.P.S."/>
            <person name="Shen B."/>
        </authorList>
    </citation>
    <scope>NUCLEOTIDE SEQUENCE [LARGE SCALE GENOMIC DNA]</scope>
    <source>
        <strain evidence="8 9">NPDC005137</strain>
    </source>
</reference>
<dbReference type="EMBL" id="JBEXIP010000069">
    <property type="protein sequence ID" value="MET8438733.1"/>
    <property type="molecule type" value="Genomic_DNA"/>
</dbReference>
<keyword evidence="2" id="KW-0285">Flavoprotein</keyword>
<protein>
    <submittedName>
        <fullName evidence="8">NAD(P)/FAD-dependent oxidoreductase</fullName>
        <ecNumber evidence="8">1.6.5.-</ecNumber>
    </submittedName>
</protein>
<keyword evidence="4 8" id="KW-0560">Oxidoreductase</keyword>
<dbReference type="EC" id="1.6.5.-" evidence="8"/>
<feature type="compositionally biased region" description="Low complexity" evidence="6">
    <location>
        <begin position="438"/>
        <end position="452"/>
    </location>
</feature>
<dbReference type="InterPro" id="IPR036188">
    <property type="entry name" value="FAD/NAD-bd_sf"/>
</dbReference>
<evidence type="ECO:0000259" key="7">
    <source>
        <dbReference type="Pfam" id="PF07992"/>
    </source>
</evidence>
<dbReference type="PANTHER" id="PTHR43706:SF45">
    <property type="entry name" value="NADH DEHYDROGENASE-LIKE PROTEIN RV1812C"/>
    <property type="match status" value="1"/>
</dbReference>
<evidence type="ECO:0000256" key="4">
    <source>
        <dbReference type="ARBA" id="ARBA00023002"/>
    </source>
</evidence>
<comment type="similarity">
    <text evidence="1">Belongs to the NADH dehydrogenase family.</text>
</comment>
<evidence type="ECO:0000256" key="5">
    <source>
        <dbReference type="ARBA" id="ARBA00023027"/>
    </source>
</evidence>
<evidence type="ECO:0000256" key="6">
    <source>
        <dbReference type="SAM" id="MobiDB-lite"/>
    </source>
</evidence>
<keyword evidence="5" id="KW-0520">NAD</keyword>
<evidence type="ECO:0000256" key="3">
    <source>
        <dbReference type="ARBA" id="ARBA00022827"/>
    </source>
</evidence>
<dbReference type="PANTHER" id="PTHR43706">
    <property type="entry name" value="NADH DEHYDROGENASE"/>
    <property type="match status" value="1"/>
</dbReference>
<evidence type="ECO:0000313" key="8">
    <source>
        <dbReference type="EMBL" id="MET8438733.1"/>
    </source>
</evidence>
<feature type="region of interest" description="Disordered" evidence="6">
    <location>
        <begin position="430"/>
        <end position="452"/>
    </location>
</feature>
<dbReference type="PRINTS" id="PR00411">
    <property type="entry name" value="PNDRDTASEI"/>
</dbReference>
<dbReference type="InterPro" id="IPR023753">
    <property type="entry name" value="FAD/NAD-binding_dom"/>
</dbReference>
<evidence type="ECO:0000256" key="1">
    <source>
        <dbReference type="ARBA" id="ARBA00005272"/>
    </source>
</evidence>
<evidence type="ECO:0000313" key="9">
    <source>
        <dbReference type="Proteomes" id="UP001550044"/>
    </source>
</evidence>
<dbReference type="InterPro" id="IPR045024">
    <property type="entry name" value="NDH-2"/>
</dbReference>
<keyword evidence="9" id="KW-1185">Reference proteome</keyword>
<dbReference type="Gene3D" id="3.50.50.100">
    <property type="match status" value="1"/>
</dbReference>
<keyword evidence="3" id="KW-0274">FAD</keyword>
<dbReference type="RefSeq" id="WP_356713154.1">
    <property type="nucleotide sequence ID" value="NZ_JBEXIP010000069.1"/>
</dbReference>
<organism evidence="8 9">
    <name type="scientific">Streptomyces sp. 900116325</name>
    <dbReference type="NCBI Taxonomy" id="3154295"/>
    <lineage>
        <taxon>Bacteria</taxon>
        <taxon>Bacillati</taxon>
        <taxon>Actinomycetota</taxon>
        <taxon>Actinomycetes</taxon>
        <taxon>Kitasatosporales</taxon>
        <taxon>Streptomycetaceae</taxon>
        <taxon>Streptomyces</taxon>
    </lineage>
</organism>
<accession>A0ABV2UPR5</accession>
<feature type="domain" description="FAD/NAD(P)-binding" evidence="7">
    <location>
        <begin position="5"/>
        <end position="333"/>
    </location>
</feature>
<dbReference type="PRINTS" id="PR00368">
    <property type="entry name" value="FADPNR"/>
</dbReference>
<evidence type="ECO:0000256" key="2">
    <source>
        <dbReference type="ARBA" id="ARBA00022630"/>
    </source>
</evidence>
<sequence length="452" mass="48513">MSRPRIVVVGAGFAGHQAARTLSQRLRGRAEIVLLNPTDYFLYLPLLPQVATGILEPRRITVSLTGTLPRVRLVLGEAESVDLAARKVRYTDPEGGGGELTYDRLVLAVGSVNKLLPVPGVSQHAHGFRGIPEALYLRDHITRQIELADTTDDRVEAEARRTFVVVGAGYTGVEVAALGAMFTDALAKEHHRRHDTSGLPSRRPRWLLLDLADRVLPELDQRLSGTADRVLRERGVDVRPETSVKEATDQGVQLDDGEFVDTRTLVWCVGVRPDPLVSDLGLDVEGGRLVVDPQLNVPGHPEVFACGDAAAVPDLTRPGKFTPMTAQHAHRQGKVVGHNVAASLGIGGERRPYRHNDLGFVVDLGGLKAAANPLGIHLSGVAAGAVTRGYHLAAMPGNRIRVAADWLLDAILPRQAVQLGLVRSGAVPLDSSAPELARSPGSSTSPRPSKEE</sequence>
<name>A0ABV2UPR5_9ACTN</name>
<gene>
    <name evidence="8" type="ORF">ABZV61_39790</name>
</gene>